<dbReference type="InterPro" id="IPR018495">
    <property type="entry name" value="Succ_DH_cyt_bsu_CS"/>
</dbReference>
<evidence type="ECO:0000256" key="2">
    <source>
        <dbReference type="ARBA" id="ARBA00004050"/>
    </source>
</evidence>
<comment type="similarity">
    <text evidence="4">Belongs to the cytochrome b560 family.</text>
</comment>
<evidence type="ECO:0000256" key="8">
    <source>
        <dbReference type="ARBA" id="ARBA00022723"/>
    </source>
</evidence>
<accession>W1RW63</accession>
<protein>
    <recommendedName>
        <fullName evidence="5">Succinate dehydrogenase cytochrome b556 subunit</fullName>
    </recommendedName>
</protein>
<comment type="function">
    <text evidence="2">Membrane-anchoring subunit of succinate dehydrogenase (SDH).</text>
</comment>
<dbReference type="InterPro" id="IPR014314">
    <property type="entry name" value="Succ_DH_cytb556"/>
</dbReference>
<evidence type="ECO:0000256" key="3">
    <source>
        <dbReference type="ARBA" id="ARBA00004141"/>
    </source>
</evidence>
<dbReference type="GO" id="GO:0006099">
    <property type="term" value="P:tricarboxylic acid cycle"/>
    <property type="evidence" value="ECO:0007669"/>
    <property type="project" value="InterPro"/>
</dbReference>
<evidence type="ECO:0000313" key="15">
    <source>
        <dbReference type="Proteomes" id="UP000018857"/>
    </source>
</evidence>
<feature type="transmembrane region" description="Helical" evidence="13">
    <location>
        <begin position="24"/>
        <end position="45"/>
    </location>
</feature>
<evidence type="ECO:0000256" key="13">
    <source>
        <dbReference type="SAM" id="Phobius"/>
    </source>
</evidence>
<evidence type="ECO:0000256" key="4">
    <source>
        <dbReference type="ARBA" id="ARBA00007244"/>
    </source>
</evidence>
<evidence type="ECO:0000256" key="10">
    <source>
        <dbReference type="ARBA" id="ARBA00023004"/>
    </source>
</evidence>
<comment type="subcellular location">
    <subcellularLocation>
        <location evidence="3">Membrane</location>
        <topology evidence="3">Multi-pass membrane protein</topology>
    </subcellularLocation>
</comment>
<comment type="caution">
    <text evidence="14">The sequence shown here is derived from an EMBL/GenBank/DDBJ whole genome shotgun (WGS) entry which is preliminary data.</text>
</comment>
<dbReference type="PATRIC" id="fig|1208321.3.peg.2343"/>
<evidence type="ECO:0000256" key="12">
    <source>
        <dbReference type="ARBA" id="ARBA00025912"/>
    </source>
</evidence>
<dbReference type="PANTHER" id="PTHR10978:SF5">
    <property type="entry name" value="SUCCINATE DEHYDROGENASE CYTOCHROME B560 SUBUNIT, MITOCHONDRIAL"/>
    <property type="match status" value="1"/>
</dbReference>
<keyword evidence="10" id="KW-0408">Iron</keyword>
<evidence type="ECO:0000256" key="5">
    <source>
        <dbReference type="ARBA" id="ARBA00020076"/>
    </source>
</evidence>
<dbReference type="GO" id="GO:0046872">
    <property type="term" value="F:metal ion binding"/>
    <property type="evidence" value="ECO:0007669"/>
    <property type="project" value="UniProtKB-KW"/>
</dbReference>
<dbReference type="GO" id="GO:0005886">
    <property type="term" value="C:plasma membrane"/>
    <property type="evidence" value="ECO:0007669"/>
    <property type="project" value="TreeGrafter"/>
</dbReference>
<comment type="subunit">
    <text evidence="12">Part of an enzyme complex containing four subunits: a flavoprotein, an iron-sulfur protein, plus two membrane-anchoring proteins, SdhC and SdhD. The complex can form homotrimers.</text>
</comment>
<sequence length="126" mass="13908">MNKERPVNLDINTIKLPITAIASILHRVSAVILWVSMAVFLPALYFSLASADCFTSVLAFFDQNAIGQFMVWGLLSAFGYYFCATLKHIIQDFGHFEELESGKNIAIAVLVVAGCFCVISGVWVWA</sequence>
<evidence type="ECO:0000256" key="9">
    <source>
        <dbReference type="ARBA" id="ARBA00022989"/>
    </source>
</evidence>
<reference evidence="14 15" key="1">
    <citation type="journal article" date="2014" name="Genome Announc.">
        <title>Draft Genome Sequence of Marinomonas sp. Strain D104, a Polycyclic Aromatic Hydrocarbon-Degrading Bacterium from the Deep-Sea Sediment of the Arctic Ocean.</title>
        <authorList>
            <person name="Dong C."/>
            <person name="Bai X."/>
            <person name="Lai Q."/>
            <person name="Xie Y."/>
            <person name="Chen X."/>
            <person name="Shao Z."/>
        </authorList>
    </citation>
    <scope>NUCLEOTIDE SEQUENCE [LARGE SCALE GENOMIC DNA]</scope>
    <source>
        <strain evidence="14 15">D104</strain>
    </source>
</reference>
<dbReference type="STRING" id="1208321.D104_11760"/>
<dbReference type="OrthoDB" id="9799441at2"/>
<keyword evidence="15" id="KW-1185">Reference proteome</keyword>
<dbReference type="NCBIfam" id="TIGR02970">
    <property type="entry name" value="succ_dehyd_cytB"/>
    <property type="match status" value="1"/>
</dbReference>
<organism evidence="14 15">
    <name type="scientific">Marinomonas profundimaris</name>
    <dbReference type="NCBI Taxonomy" id="1208321"/>
    <lineage>
        <taxon>Bacteria</taxon>
        <taxon>Pseudomonadati</taxon>
        <taxon>Pseudomonadota</taxon>
        <taxon>Gammaproteobacteria</taxon>
        <taxon>Oceanospirillales</taxon>
        <taxon>Oceanospirillaceae</taxon>
        <taxon>Marinomonas</taxon>
    </lineage>
</organism>
<dbReference type="AlphaFoldDB" id="W1RW63"/>
<keyword evidence="7 13" id="KW-0812">Transmembrane</keyword>
<evidence type="ECO:0000256" key="1">
    <source>
        <dbReference type="ARBA" id="ARBA00001971"/>
    </source>
</evidence>
<evidence type="ECO:0000256" key="11">
    <source>
        <dbReference type="ARBA" id="ARBA00023136"/>
    </source>
</evidence>
<dbReference type="RefSeq" id="WP_024024437.1">
    <property type="nucleotide sequence ID" value="NZ_AYOZ01000023.1"/>
</dbReference>
<dbReference type="GO" id="GO:0016491">
    <property type="term" value="F:oxidoreductase activity"/>
    <property type="evidence" value="ECO:0007669"/>
    <property type="project" value="UniProtKB-KW"/>
</dbReference>
<dbReference type="PANTHER" id="PTHR10978">
    <property type="entry name" value="SUCCINATE DEHYDROGENASE CYTOCHROME B560 SUBUNIT"/>
    <property type="match status" value="1"/>
</dbReference>
<proteinExistence type="inferred from homology"/>
<dbReference type="InterPro" id="IPR034804">
    <property type="entry name" value="SQR/QFR_C/D"/>
</dbReference>
<feature type="transmembrane region" description="Helical" evidence="13">
    <location>
        <begin position="105"/>
        <end position="125"/>
    </location>
</feature>
<dbReference type="EMBL" id="AYOZ01000023">
    <property type="protein sequence ID" value="ETI59904.1"/>
    <property type="molecule type" value="Genomic_DNA"/>
</dbReference>
<evidence type="ECO:0000256" key="6">
    <source>
        <dbReference type="ARBA" id="ARBA00022617"/>
    </source>
</evidence>
<keyword evidence="9 13" id="KW-1133">Transmembrane helix</keyword>
<keyword evidence="6" id="KW-0349">Heme</keyword>
<dbReference type="Gene3D" id="1.20.1300.10">
    <property type="entry name" value="Fumarate reductase/succinate dehydrogenase, transmembrane subunit"/>
    <property type="match status" value="1"/>
</dbReference>
<feature type="transmembrane region" description="Helical" evidence="13">
    <location>
        <begin position="65"/>
        <end position="84"/>
    </location>
</feature>
<dbReference type="InterPro" id="IPR000701">
    <property type="entry name" value="SuccDH_FuR_B_TM-su"/>
</dbReference>
<dbReference type="SUPFAM" id="SSF81343">
    <property type="entry name" value="Fumarate reductase respiratory complex transmembrane subunits"/>
    <property type="match status" value="1"/>
</dbReference>
<dbReference type="GO" id="GO:0009055">
    <property type="term" value="F:electron transfer activity"/>
    <property type="evidence" value="ECO:0007669"/>
    <property type="project" value="InterPro"/>
</dbReference>
<keyword evidence="8" id="KW-0479">Metal-binding</keyword>
<dbReference type="Pfam" id="PF01127">
    <property type="entry name" value="Sdh_cyt"/>
    <property type="match status" value="1"/>
</dbReference>
<dbReference type="eggNOG" id="COG2009">
    <property type="taxonomic scope" value="Bacteria"/>
</dbReference>
<keyword evidence="14" id="KW-0560">Oxidoreductase</keyword>
<evidence type="ECO:0000313" key="14">
    <source>
        <dbReference type="EMBL" id="ETI59904.1"/>
    </source>
</evidence>
<gene>
    <name evidence="14" type="primary">sdhC</name>
    <name evidence="14" type="ORF">D104_11760</name>
</gene>
<comment type="cofactor">
    <cofactor evidence="1">
        <name>heme</name>
        <dbReference type="ChEBI" id="CHEBI:30413"/>
    </cofactor>
</comment>
<dbReference type="CDD" id="cd03499">
    <property type="entry name" value="SQR_TypeC_SdhC"/>
    <property type="match status" value="1"/>
</dbReference>
<name>W1RW63_9GAMM</name>
<dbReference type="PROSITE" id="PS01000">
    <property type="entry name" value="SDH_CYT_1"/>
    <property type="match status" value="1"/>
</dbReference>
<dbReference type="PIRSF" id="PIRSF000178">
    <property type="entry name" value="SDH_cyt_b560"/>
    <property type="match status" value="1"/>
</dbReference>
<keyword evidence="11 13" id="KW-0472">Membrane</keyword>
<evidence type="ECO:0000256" key="7">
    <source>
        <dbReference type="ARBA" id="ARBA00022692"/>
    </source>
</evidence>
<dbReference type="Proteomes" id="UP000018857">
    <property type="component" value="Unassembled WGS sequence"/>
</dbReference>